<comment type="caution">
    <text evidence="1">The sequence shown here is derived from an EMBL/GenBank/DDBJ whole genome shotgun (WGS) entry which is preliminary data.</text>
</comment>
<keyword evidence="2" id="KW-1185">Reference proteome</keyword>
<reference evidence="1" key="1">
    <citation type="submission" date="2023-03" db="EMBL/GenBank/DDBJ databases">
        <title>Massive genome expansion in bonnet fungi (Mycena s.s.) driven by repeated elements and novel gene families across ecological guilds.</title>
        <authorList>
            <consortium name="Lawrence Berkeley National Laboratory"/>
            <person name="Harder C.B."/>
            <person name="Miyauchi S."/>
            <person name="Viragh M."/>
            <person name="Kuo A."/>
            <person name="Thoen E."/>
            <person name="Andreopoulos B."/>
            <person name="Lu D."/>
            <person name="Skrede I."/>
            <person name="Drula E."/>
            <person name="Henrissat B."/>
            <person name="Morin E."/>
            <person name="Kohler A."/>
            <person name="Barry K."/>
            <person name="LaButti K."/>
            <person name="Morin E."/>
            <person name="Salamov A."/>
            <person name="Lipzen A."/>
            <person name="Mereny Z."/>
            <person name="Hegedus B."/>
            <person name="Baldrian P."/>
            <person name="Stursova M."/>
            <person name="Weitz H."/>
            <person name="Taylor A."/>
            <person name="Grigoriev I.V."/>
            <person name="Nagy L.G."/>
            <person name="Martin F."/>
            <person name="Kauserud H."/>
        </authorList>
    </citation>
    <scope>NUCLEOTIDE SEQUENCE</scope>
    <source>
        <strain evidence="1">CBHHK182m</strain>
    </source>
</reference>
<proteinExistence type="predicted"/>
<gene>
    <name evidence="1" type="ORF">B0H16DRAFT_1712208</name>
</gene>
<name>A0AAD7NVT8_9AGAR</name>
<organism evidence="1 2">
    <name type="scientific">Mycena metata</name>
    <dbReference type="NCBI Taxonomy" id="1033252"/>
    <lineage>
        <taxon>Eukaryota</taxon>
        <taxon>Fungi</taxon>
        <taxon>Dikarya</taxon>
        <taxon>Basidiomycota</taxon>
        <taxon>Agaricomycotina</taxon>
        <taxon>Agaricomycetes</taxon>
        <taxon>Agaricomycetidae</taxon>
        <taxon>Agaricales</taxon>
        <taxon>Marasmiineae</taxon>
        <taxon>Mycenaceae</taxon>
        <taxon>Mycena</taxon>
    </lineage>
</organism>
<evidence type="ECO:0000313" key="2">
    <source>
        <dbReference type="Proteomes" id="UP001215598"/>
    </source>
</evidence>
<dbReference type="EMBL" id="JARKIB010000008">
    <property type="protein sequence ID" value="KAJ7777164.1"/>
    <property type="molecule type" value="Genomic_DNA"/>
</dbReference>
<evidence type="ECO:0008006" key="3">
    <source>
        <dbReference type="Google" id="ProtNLM"/>
    </source>
</evidence>
<evidence type="ECO:0000313" key="1">
    <source>
        <dbReference type="EMBL" id="KAJ7777164.1"/>
    </source>
</evidence>
<protein>
    <recommendedName>
        <fullName evidence="3">F-box domain-containing protein</fullName>
    </recommendedName>
</protein>
<dbReference type="AlphaFoldDB" id="A0AAD7NVT8"/>
<sequence length="341" mass="38866">MVLTRRAYKSIARWLPNEVITEIIQAAPPRDQASLCRTTKLFEGLGVPILYRVVNLQVEDAESIEAFCSTIASHTSKFAKLVRSFTANANLMYYTELDGLNAPLWECVKTLFNLEKLRIRGSLAYGHGVPEWLSLTFPRLDHGELYVTGRDWTSKERRGTLASFLLRHPALKSVRITDFISLELWPPTATRIPLHDLQRIWAPPTVFPALVVDDLREVRLDWQCDYEVNMTPAEPTFIALSAMARDGPPDKIPHVKKHLPRFTHLEFFAFESLDEVDGRLTFGETEAEDQLTVHDFGDLCPTLQACRLSKNAWRRVNGTWERFPADDFLARAGITLVDLSE</sequence>
<accession>A0AAD7NVT8</accession>
<dbReference type="Proteomes" id="UP001215598">
    <property type="component" value="Unassembled WGS sequence"/>
</dbReference>